<evidence type="ECO:0000256" key="2">
    <source>
        <dbReference type="ARBA" id="ARBA00022525"/>
    </source>
</evidence>
<gene>
    <name evidence="4" type="ORF">ACFQ5P_01170</name>
</gene>
<dbReference type="InterPro" id="IPR035940">
    <property type="entry name" value="CAP_sf"/>
</dbReference>
<dbReference type="RefSeq" id="WP_165571124.1">
    <property type="nucleotide sequence ID" value="NZ_CBCSAJ010000046.1"/>
</dbReference>
<dbReference type="Proteomes" id="UP001597302">
    <property type="component" value="Unassembled WGS sequence"/>
</dbReference>
<dbReference type="InterPro" id="IPR014044">
    <property type="entry name" value="CAP_dom"/>
</dbReference>
<sequence>MSQATAAERYFLSLVNAERGRNGLQPLTLETRLNDSSEDHSRWLLQTGNFSHTGQGGSSARDRIEEANFPLQGSWRVTENLALLSDNGNGSLLDEVRQLHQNLMDSPSHRANILDPNVTYLGVGLETGMYQGQRIVMATQNFASTLGPVNLDAAPGIIISTVAAPVLNVPPPNGAAWLSQVGEPHRGNFGTAGNDLISRGAGNDRVFAGQGSDWIVAGAGHDTVSGGQGNDVILGQMGNDHLMGDAGNDRLSGGFGHDVLMGGDGDDVLTGDMGFDRLFGGAGNDLLLGGFGNDSLNGDMGNDTLIGGPGNDQLRGGAGADQFVFAGAIGVDTILDFQPDIDRIMIARGLVGPNVTGFVNNRVTETDQGVVIDLGSGNRIVLLNPDLTRQDVADDIFLF</sequence>
<evidence type="ECO:0000313" key="4">
    <source>
        <dbReference type="EMBL" id="MFD1479895.1"/>
    </source>
</evidence>
<dbReference type="InterPro" id="IPR011049">
    <property type="entry name" value="Serralysin-like_metalloprot_C"/>
</dbReference>
<comment type="subcellular location">
    <subcellularLocation>
        <location evidence="1">Secreted</location>
    </subcellularLocation>
</comment>
<dbReference type="SUPFAM" id="SSF51120">
    <property type="entry name" value="beta-Roll"/>
    <property type="match status" value="2"/>
</dbReference>
<organism evidence="4 5">
    <name type="scientific">Paracoccus nototheniae</name>
    <dbReference type="NCBI Taxonomy" id="2489002"/>
    <lineage>
        <taxon>Bacteria</taxon>
        <taxon>Pseudomonadati</taxon>
        <taxon>Pseudomonadota</taxon>
        <taxon>Alphaproteobacteria</taxon>
        <taxon>Rhodobacterales</taxon>
        <taxon>Paracoccaceae</taxon>
        <taxon>Paracoccus</taxon>
    </lineage>
</organism>
<feature type="domain" description="SCP" evidence="3">
    <location>
        <begin position="12"/>
        <end position="141"/>
    </location>
</feature>
<evidence type="ECO:0000256" key="1">
    <source>
        <dbReference type="ARBA" id="ARBA00004613"/>
    </source>
</evidence>
<dbReference type="PANTHER" id="PTHR38340">
    <property type="entry name" value="S-LAYER PROTEIN"/>
    <property type="match status" value="1"/>
</dbReference>
<name>A0ABW4DUF2_9RHOB</name>
<dbReference type="SUPFAM" id="SSF55797">
    <property type="entry name" value="PR-1-like"/>
    <property type="match status" value="1"/>
</dbReference>
<dbReference type="Pfam" id="PF00188">
    <property type="entry name" value="CAP"/>
    <property type="match status" value="1"/>
</dbReference>
<dbReference type="Gene3D" id="3.40.33.10">
    <property type="entry name" value="CAP"/>
    <property type="match status" value="1"/>
</dbReference>
<dbReference type="Gene3D" id="2.150.10.10">
    <property type="entry name" value="Serralysin-like metalloprotease, C-terminal"/>
    <property type="match status" value="2"/>
</dbReference>
<accession>A0ABW4DUF2</accession>
<dbReference type="PROSITE" id="PS00330">
    <property type="entry name" value="HEMOLYSIN_CALCIUM"/>
    <property type="match status" value="2"/>
</dbReference>
<dbReference type="EMBL" id="JBHTOQ010000003">
    <property type="protein sequence ID" value="MFD1479895.1"/>
    <property type="molecule type" value="Genomic_DNA"/>
</dbReference>
<proteinExistence type="predicted"/>
<evidence type="ECO:0000313" key="5">
    <source>
        <dbReference type="Proteomes" id="UP001597302"/>
    </source>
</evidence>
<keyword evidence="5" id="KW-1185">Reference proteome</keyword>
<keyword evidence="2" id="KW-0964">Secreted</keyword>
<dbReference type="InterPro" id="IPR018511">
    <property type="entry name" value="Hemolysin-typ_Ca-bd_CS"/>
</dbReference>
<dbReference type="PRINTS" id="PR00313">
    <property type="entry name" value="CABNDNGRPT"/>
</dbReference>
<comment type="caution">
    <text evidence="4">The sequence shown here is derived from an EMBL/GenBank/DDBJ whole genome shotgun (WGS) entry which is preliminary data.</text>
</comment>
<dbReference type="PANTHER" id="PTHR38340:SF1">
    <property type="entry name" value="S-LAYER PROTEIN"/>
    <property type="match status" value="1"/>
</dbReference>
<dbReference type="InterPro" id="IPR001343">
    <property type="entry name" value="Hemolysn_Ca-bd"/>
</dbReference>
<protein>
    <submittedName>
        <fullName evidence="4">CAP domain-containing protein</fullName>
    </submittedName>
</protein>
<dbReference type="Pfam" id="PF00353">
    <property type="entry name" value="HemolysinCabind"/>
    <property type="match status" value="3"/>
</dbReference>
<evidence type="ECO:0000259" key="3">
    <source>
        <dbReference type="Pfam" id="PF00188"/>
    </source>
</evidence>
<dbReference type="InterPro" id="IPR050557">
    <property type="entry name" value="RTX_toxin/Mannuronan_C5-epim"/>
</dbReference>
<dbReference type="CDD" id="cd05379">
    <property type="entry name" value="CAP_bacterial"/>
    <property type="match status" value="1"/>
</dbReference>
<reference evidence="5" key="1">
    <citation type="journal article" date="2019" name="Int. J. Syst. Evol. Microbiol.">
        <title>The Global Catalogue of Microorganisms (GCM) 10K type strain sequencing project: providing services to taxonomists for standard genome sequencing and annotation.</title>
        <authorList>
            <consortium name="The Broad Institute Genomics Platform"/>
            <consortium name="The Broad Institute Genome Sequencing Center for Infectious Disease"/>
            <person name="Wu L."/>
            <person name="Ma J."/>
        </authorList>
    </citation>
    <scope>NUCLEOTIDE SEQUENCE [LARGE SCALE GENOMIC DNA]</scope>
    <source>
        <strain evidence="5">CCM 8875</strain>
    </source>
</reference>